<reference evidence="1 2" key="1">
    <citation type="journal article" date="2023" name="G3 (Bethesda)">
        <title>A chromosome-length genome assembly and annotation of blackberry (Rubus argutus, cv. 'Hillquist').</title>
        <authorList>
            <person name="Bruna T."/>
            <person name="Aryal R."/>
            <person name="Dudchenko O."/>
            <person name="Sargent D.J."/>
            <person name="Mead D."/>
            <person name="Buti M."/>
            <person name="Cavallini A."/>
            <person name="Hytonen T."/>
            <person name="Andres J."/>
            <person name="Pham M."/>
            <person name="Weisz D."/>
            <person name="Mascagni F."/>
            <person name="Usai G."/>
            <person name="Natali L."/>
            <person name="Bassil N."/>
            <person name="Fernandez G.E."/>
            <person name="Lomsadze A."/>
            <person name="Armour M."/>
            <person name="Olukolu B."/>
            <person name="Poorten T."/>
            <person name="Britton C."/>
            <person name="Davik J."/>
            <person name="Ashrafi H."/>
            <person name="Aiden E.L."/>
            <person name="Borodovsky M."/>
            <person name="Worthington M."/>
        </authorList>
    </citation>
    <scope>NUCLEOTIDE SEQUENCE [LARGE SCALE GENOMIC DNA]</scope>
    <source>
        <strain evidence="1">PI 553951</strain>
    </source>
</reference>
<dbReference type="AlphaFoldDB" id="A0AAW1WLG9"/>
<dbReference type="Proteomes" id="UP001457282">
    <property type="component" value="Unassembled WGS sequence"/>
</dbReference>
<comment type="caution">
    <text evidence="1">The sequence shown here is derived from an EMBL/GenBank/DDBJ whole genome shotgun (WGS) entry which is preliminary data.</text>
</comment>
<accession>A0AAW1WLG9</accession>
<proteinExistence type="predicted"/>
<evidence type="ECO:0000313" key="2">
    <source>
        <dbReference type="Proteomes" id="UP001457282"/>
    </source>
</evidence>
<evidence type="ECO:0000313" key="1">
    <source>
        <dbReference type="EMBL" id="KAK9924993.1"/>
    </source>
</evidence>
<gene>
    <name evidence="1" type="ORF">M0R45_033334</name>
</gene>
<name>A0AAW1WLG9_RUBAR</name>
<sequence>MLIRLKGEEGARKRTGTCALSTSSSVLVAIIRPQIDQQPQCGELQGVEDRSLTVTSWVKRTRRPTRQRYPIITSVSQE</sequence>
<dbReference type="EMBL" id="JBEDUW010000006">
    <property type="protein sequence ID" value="KAK9924993.1"/>
    <property type="molecule type" value="Genomic_DNA"/>
</dbReference>
<keyword evidence="2" id="KW-1185">Reference proteome</keyword>
<organism evidence="1 2">
    <name type="scientific">Rubus argutus</name>
    <name type="common">Southern blackberry</name>
    <dbReference type="NCBI Taxonomy" id="59490"/>
    <lineage>
        <taxon>Eukaryota</taxon>
        <taxon>Viridiplantae</taxon>
        <taxon>Streptophyta</taxon>
        <taxon>Embryophyta</taxon>
        <taxon>Tracheophyta</taxon>
        <taxon>Spermatophyta</taxon>
        <taxon>Magnoliopsida</taxon>
        <taxon>eudicotyledons</taxon>
        <taxon>Gunneridae</taxon>
        <taxon>Pentapetalae</taxon>
        <taxon>rosids</taxon>
        <taxon>fabids</taxon>
        <taxon>Rosales</taxon>
        <taxon>Rosaceae</taxon>
        <taxon>Rosoideae</taxon>
        <taxon>Rosoideae incertae sedis</taxon>
        <taxon>Rubus</taxon>
    </lineage>
</organism>
<protein>
    <submittedName>
        <fullName evidence="1">Uncharacterized protein</fullName>
    </submittedName>
</protein>